<comment type="caution">
    <text evidence="2">The sequence shown here is derived from an EMBL/GenBank/DDBJ whole genome shotgun (WGS) entry which is preliminary data.</text>
</comment>
<sequence>MEFLFALVLAFFTDPRTLGALLLIAVDLLTGIASAVVRGVFQWAHVQDVLFDEIVPFVEGYLAFYLLSYAGVQPFFAQYLGAEAAQWIAVILTTAAAGFSYLPILTSIGRNYLEIKTGRRKPAPVADTPTGL</sequence>
<reference evidence="2 3" key="1">
    <citation type="submission" date="2015-09" db="EMBL/GenBank/DDBJ databases">
        <title>Draft genome sequence of Kouleothrix aurantiaca JCM 19913.</title>
        <authorList>
            <person name="Hemp J."/>
        </authorList>
    </citation>
    <scope>NUCLEOTIDE SEQUENCE [LARGE SCALE GENOMIC DNA]</scope>
    <source>
        <strain evidence="2 3">COM-B</strain>
    </source>
</reference>
<keyword evidence="1" id="KW-1133">Transmembrane helix</keyword>
<protein>
    <submittedName>
        <fullName evidence="2">Uncharacterized protein</fullName>
    </submittedName>
</protein>
<evidence type="ECO:0000256" key="1">
    <source>
        <dbReference type="SAM" id="Phobius"/>
    </source>
</evidence>
<dbReference type="EMBL" id="LJCR01000001">
    <property type="protein sequence ID" value="KPV55050.1"/>
    <property type="molecule type" value="Genomic_DNA"/>
</dbReference>
<evidence type="ECO:0000313" key="2">
    <source>
        <dbReference type="EMBL" id="KPV55050.1"/>
    </source>
</evidence>
<keyword evidence="1" id="KW-0812">Transmembrane</keyword>
<keyword evidence="3" id="KW-1185">Reference proteome</keyword>
<accession>A0A0P9D7R3</accession>
<feature type="transmembrane region" description="Helical" evidence="1">
    <location>
        <begin position="87"/>
        <end position="113"/>
    </location>
</feature>
<organism evidence="2 3">
    <name type="scientific">Kouleothrix aurantiaca</name>
    <dbReference type="NCBI Taxonomy" id="186479"/>
    <lineage>
        <taxon>Bacteria</taxon>
        <taxon>Bacillati</taxon>
        <taxon>Chloroflexota</taxon>
        <taxon>Chloroflexia</taxon>
        <taxon>Chloroflexales</taxon>
        <taxon>Roseiflexineae</taxon>
        <taxon>Roseiflexaceae</taxon>
        <taxon>Kouleothrix</taxon>
    </lineage>
</organism>
<feature type="transmembrane region" description="Helical" evidence="1">
    <location>
        <begin position="62"/>
        <end position="81"/>
    </location>
</feature>
<name>A0A0P9D7R3_9CHLR</name>
<gene>
    <name evidence="2" type="ORF">SE17_00175</name>
</gene>
<dbReference type="Proteomes" id="UP000050509">
    <property type="component" value="Unassembled WGS sequence"/>
</dbReference>
<evidence type="ECO:0000313" key="3">
    <source>
        <dbReference type="Proteomes" id="UP000050509"/>
    </source>
</evidence>
<keyword evidence="1" id="KW-0472">Membrane</keyword>
<dbReference type="AlphaFoldDB" id="A0A0P9D7R3"/>
<proteinExistence type="predicted"/>
<feature type="transmembrane region" description="Helical" evidence="1">
    <location>
        <begin position="20"/>
        <end position="41"/>
    </location>
</feature>